<dbReference type="Pfam" id="PF21448">
    <property type="entry name" value="DNMK"/>
    <property type="match status" value="1"/>
</dbReference>
<reference evidence="1" key="1">
    <citation type="journal article" date="2019" name="MBio">
        <title>Virus Genomes from Deep Sea Sediments Expand the Ocean Megavirome and Support Independent Origins of Viral Gigantism.</title>
        <authorList>
            <person name="Backstrom D."/>
            <person name="Yutin N."/>
            <person name="Jorgensen S.L."/>
            <person name="Dharamshi J."/>
            <person name="Homa F."/>
            <person name="Zaremba-Niedwiedzka K."/>
            <person name="Spang A."/>
            <person name="Wolf Y.I."/>
            <person name="Koonin E.V."/>
            <person name="Ettema T.J."/>
        </authorList>
    </citation>
    <scope>NUCLEOTIDE SEQUENCE</scope>
</reference>
<evidence type="ECO:0008006" key="2">
    <source>
        <dbReference type="Google" id="ProtNLM"/>
    </source>
</evidence>
<dbReference type="Gene3D" id="3.40.50.300">
    <property type="entry name" value="P-loop containing nucleotide triphosphate hydrolases"/>
    <property type="match status" value="1"/>
</dbReference>
<dbReference type="InterPro" id="IPR027417">
    <property type="entry name" value="P-loop_NTPase"/>
</dbReference>
<evidence type="ECO:0000313" key="1">
    <source>
        <dbReference type="EMBL" id="QBK88435.1"/>
    </source>
</evidence>
<gene>
    <name evidence="1" type="ORF">LCMiAC01_01120</name>
</gene>
<sequence>MTLIGFLAQKYHGKDTAADYLIMKYHYIKLAFAKPIKDILKILFGFSDEQLYGKEKEKKDKYWKVSPRQMMEYFGTDICRQDMSNIVPNIGSNFWVHSLKHKYLTLKKQNPNIRIVISDVRFQNEVDLIHDLGGIVVKLYRPSYDNKCSHIAERGVKNIDNFDFLIINNGTKDDLYNKLDKYIENIKSEASLAQPRHGTKDDLYNKLDKYIENTKTFSH</sequence>
<dbReference type="InterPro" id="IPR048444">
    <property type="entry name" value="DNMK"/>
</dbReference>
<protein>
    <recommendedName>
        <fullName evidence="2">Deoxynucleoside monophosphate kinase</fullName>
    </recommendedName>
</protein>
<proteinExistence type="predicted"/>
<organism evidence="1">
    <name type="scientific">Mimivirus LCMiAC01</name>
    <dbReference type="NCBI Taxonomy" id="2506608"/>
    <lineage>
        <taxon>Viruses</taxon>
        <taxon>Varidnaviria</taxon>
        <taxon>Bamfordvirae</taxon>
        <taxon>Nucleocytoviricota</taxon>
        <taxon>Megaviricetes</taxon>
        <taxon>Imitervirales</taxon>
        <taxon>Mimiviridae</taxon>
        <taxon>Klosneuvirinae</taxon>
    </lineage>
</organism>
<name>A0A481Z025_9VIRU</name>
<dbReference type="EMBL" id="MK500389">
    <property type="protein sequence ID" value="QBK88435.1"/>
    <property type="molecule type" value="Genomic_DNA"/>
</dbReference>
<dbReference type="SUPFAM" id="SSF52540">
    <property type="entry name" value="P-loop containing nucleoside triphosphate hydrolases"/>
    <property type="match status" value="1"/>
</dbReference>
<accession>A0A481Z025</accession>